<proteinExistence type="predicted"/>
<evidence type="ECO:0000313" key="1">
    <source>
        <dbReference type="EMBL" id="PAV69553.1"/>
    </source>
</evidence>
<accession>A0A2A2K6Q8</accession>
<sequence length="135" mass="13907">MFPPAQSVAMRSSSFLSCSRSRFSNGSAKKASQRDWIRASVARNAASTDASSATTADGSSSPQCVFSAGPKYTGQASPAALSQTVMTMSGGQCSNASLPLLLSPSIGIPACCNVVRLRGNTWPFGKLPELTASNP</sequence>
<dbReference type="AlphaFoldDB" id="A0A2A2K6Q8"/>
<organism evidence="1 2">
    <name type="scientific">Diploscapter pachys</name>
    <dbReference type="NCBI Taxonomy" id="2018661"/>
    <lineage>
        <taxon>Eukaryota</taxon>
        <taxon>Metazoa</taxon>
        <taxon>Ecdysozoa</taxon>
        <taxon>Nematoda</taxon>
        <taxon>Chromadorea</taxon>
        <taxon>Rhabditida</taxon>
        <taxon>Rhabditina</taxon>
        <taxon>Rhabditomorpha</taxon>
        <taxon>Rhabditoidea</taxon>
        <taxon>Rhabditidae</taxon>
        <taxon>Diploscapter</taxon>
    </lineage>
</organism>
<dbReference type="EMBL" id="LIAE01009491">
    <property type="protein sequence ID" value="PAV69553.1"/>
    <property type="molecule type" value="Genomic_DNA"/>
</dbReference>
<keyword evidence="2" id="KW-1185">Reference proteome</keyword>
<gene>
    <name evidence="1" type="ORF">WR25_22207</name>
</gene>
<protein>
    <submittedName>
        <fullName evidence="1">Uncharacterized protein</fullName>
    </submittedName>
</protein>
<comment type="caution">
    <text evidence="1">The sequence shown here is derived from an EMBL/GenBank/DDBJ whole genome shotgun (WGS) entry which is preliminary data.</text>
</comment>
<dbReference type="Proteomes" id="UP000218231">
    <property type="component" value="Unassembled WGS sequence"/>
</dbReference>
<reference evidence="1 2" key="1">
    <citation type="journal article" date="2017" name="Curr. Biol.">
        <title>Genome architecture and evolution of a unichromosomal asexual nematode.</title>
        <authorList>
            <person name="Fradin H."/>
            <person name="Zegar C."/>
            <person name="Gutwein M."/>
            <person name="Lucas J."/>
            <person name="Kovtun M."/>
            <person name="Corcoran D."/>
            <person name="Baugh L.R."/>
            <person name="Kiontke K."/>
            <person name="Gunsalus K."/>
            <person name="Fitch D.H."/>
            <person name="Piano F."/>
        </authorList>
    </citation>
    <scope>NUCLEOTIDE SEQUENCE [LARGE SCALE GENOMIC DNA]</scope>
    <source>
        <strain evidence="1">PF1309</strain>
    </source>
</reference>
<evidence type="ECO:0000313" key="2">
    <source>
        <dbReference type="Proteomes" id="UP000218231"/>
    </source>
</evidence>
<name>A0A2A2K6Q8_9BILA</name>